<reference evidence="4" key="2">
    <citation type="submission" date="2025-08" db="UniProtKB">
        <authorList>
            <consortium name="Ensembl"/>
        </authorList>
    </citation>
    <scope>IDENTIFICATION</scope>
</reference>
<sequence>MIPLDLVHLYVHDFFTWRLKLRLVTGRYYYLELEAPDSEVAFLFDRWIRLINLLREPATTWTPRTMHTPPLDVSLAEPPASTWHLQDPPLCKRTVTVAQPSLPNKTLTAQRQKKVKALKRRFKSQAVGDSVPLIWSQLEHADVKKKSTEKKPHSDVCADRSHTQIHTSEKTSITIRTIFSIISSTINQAYASDSDEATGQRRLLETPSHCLSDEGPDFFFPGSHGHWHPHLWQANIEDLMDFESSTLSSASFSPASFPPAAYLSTPYSFPRASEKPRFVGSRQGRGPPASEKAPCVSAPSYKTPFVVDRSQKTPADPTLSQKAPALHPPPWKALAVAGPSQKVSTTPGPPQKAPHVLAIPPKTPAIPRSYWKDTPVLAVPQKAPPAPALPQKAMSYPVPNGGSGSSQKALTSPVQQHTALGSPTLSGKVPADFDIAPAGIPGRDMLQRSKPEGKPEPVVMAGTQEMNVVEMKTQTKALELPFSTTKKKSEEVVISKTQEMTMEGLRGWVKSEDRVHQAQEELSVELPGLRSKEMEQQKRWVKMKELAIEGPPEEHRRPFSVEGLALQNDDHSQFQTAALETHFGLTSLLAFSDFPCLYYANSGLN</sequence>
<dbReference type="Ensembl" id="ENSOGAT00000003921.2">
    <property type="protein sequence ID" value="ENSOGAP00000017220.1"/>
    <property type="gene ID" value="ENSOGAG00000003918.2"/>
</dbReference>
<dbReference type="STRING" id="30611.ENSOGAP00000017220"/>
<feature type="region of interest" description="Disordered" evidence="2">
    <location>
        <begin position="274"/>
        <end position="297"/>
    </location>
</feature>
<dbReference type="Pfam" id="PF12480">
    <property type="entry name" value="GARIL_Rab2_bd"/>
    <property type="match status" value="1"/>
</dbReference>
<dbReference type="HOGENOM" id="CLU_457566_0_0_1"/>
<accession>H0XM80</accession>
<organism evidence="4 5">
    <name type="scientific">Otolemur garnettii</name>
    <name type="common">Small-eared galago</name>
    <name type="synonym">Garnett's greater bushbaby</name>
    <dbReference type="NCBI Taxonomy" id="30611"/>
    <lineage>
        <taxon>Eukaryota</taxon>
        <taxon>Metazoa</taxon>
        <taxon>Chordata</taxon>
        <taxon>Craniata</taxon>
        <taxon>Vertebrata</taxon>
        <taxon>Euteleostomi</taxon>
        <taxon>Mammalia</taxon>
        <taxon>Eutheria</taxon>
        <taxon>Euarchontoglires</taxon>
        <taxon>Primates</taxon>
        <taxon>Strepsirrhini</taxon>
        <taxon>Lorisiformes</taxon>
        <taxon>Galagidae</taxon>
        <taxon>Otolemur</taxon>
    </lineage>
</organism>
<reference evidence="4" key="3">
    <citation type="submission" date="2025-09" db="UniProtKB">
        <authorList>
            <consortium name="Ensembl"/>
        </authorList>
    </citation>
    <scope>IDENTIFICATION</scope>
</reference>
<proteinExistence type="inferred from homology"/>
<evidence type="ECO:0000256" key="2">
    <source>
        <dbReference type="SAM" id="MobiDB-lite"/>
    </source>
</evidence>
<evidence type="ECO:0000313" key="5">
    <source>
        <dbReference type="Proteomes" id="UP000005225"/>
    </source>
</evidence>
<dbReference type="PANTHER" id="PTHR22574:SF12">
    <property type="entry name" value="GOLGI-ASSOCIATED RAB2 INTERACTOR PROTEIN 5B"/>
    <property type="match status" value="1"/>
</dbReference>
<comment type="similarity">
    <text evidence="1">Belongs to the GARIN family.</text>
</comment>
<feature type="domain" description="Golgi associated RAB2 interactor protein-like Rab2B-binding" evidence="3">
    <location>
        <begin position="1"/>
        <end position="63"/>
    </location>
</feature>
<dbReference type="InterPro" id="IPR022168">
    <property type="entry name" value="GARIL-like_Rab2B-bd"/>
</dbReference>
<dbReference type="FunCoup" id="H0XM80">
    <property type="interactions" value="55"/>
</dbReference>
<protein>
    <recommendedName>
        <fullName evidence="3">Golgi associated RAB2 interactor protein-like Rab2B-binding domain-containing protein</fullName>
    </recommendedName>
</protein>
<evidence type="ECO:0000259" key="3">
    <source>
        <dbReference type="Pfam" id="PF12480"/>
    </source>
</evidence>
<dbReference type="GO" id="GO:0005634">
    <property type="term" value="C:nucleus"/>
    <property type="evidence" value="ECO:0007669"/>
    <property type="project" value="TreeGrafter"/>
</dbReference>
<keyword evidence="5" id="KW-1185">Reference proteome</keyword>
<dbReference type="InParanoid" id="H0XM80"/>
<evidence type="ECO:0000256" key="1">
    <source>
        <dbReference type="ARBA" id="ARBA00038379"/>
    </source>
</evidence>
<evidence type="ECO:0000313" key="4">
    <source>
        <dbReference type="Ensembl" id="ENSOGAP00000017220.1"/>
    </source>
</evidence>
<dbReference type="AlphaFoldDB" id="H0XM80"/>
<name>H0XM80_OTOGA</name>
<dbReference type="GeneTree" id="ENSGT00940000163150"/>
<dbReference type="OMA" id="HLCVHDL"/>
<reference evidence="5" key="1">
    <citation type="submission" date="2011-03" db="EMBL/GenBank/DDBJ databases">
        <title>Version 3 of the genome sequence of Otolemur garnettii (Bushbaby).</title>
        <authorList>
            <consortium name="The Broad Institute Genome Sequencing Platform"/>
            <person name="Di Palma F."/>
            <person name="Johnson J."/>
            <person name="Lander E.S."/>
            <person name="Lindblad-Toh K."/>
            <person name="Jaffe D.B."/>
            <person name="Gnerre S."/>
            <person name="MacCallum I."/>
            <person name="Przybylski D."/>
            <person name="Ribeiro F.J."/>
            <person name="Burton J.N."/>
            <person name="Walker B.J."/>
            <person name="Sharpe T."/>
            <person name="Hall G."/>
        </authorList>
    </citation>
    <scope>NUCLEOTIDE SEQUENCE [LARGE SCALE GENOMIC DNA]</scope>
</reference>
<feature type="region of interest" description="Disordered" evidence="2">
    <location>
        <begin position="340"/>
        <end position="361"/>
    </location>
</feature>
<dbReference type="Proteomes" id="UP000005225">
    <property type="component" value="Unassembled WGS sequence"/>
</dbReference>
<dbReference type="PANTHER" id="PTHR22574">
    <property type="match status" value="1"/>
</dbReference>
<dbReference type="eggNOG" id="ENOG502S4XF">
    <property type="taxonomic scope" value="Eukaryota"/>
</dbReference>
<dbReference type="EMBL" id="AAQR03181564">
    <property type="status" value="NOT_ANNOTATED_CDS"/>
    <property type="molecule type" value="Genomic_DNA"/>
</dbReference>